<accession>A0AAV2PRT0</accession>
<dbReference type="Pfam" id="PF05916">
    <property type="entry name" value="Sld5"/>
    <property type="match status" value="1"/>
</dbReference>
<comment type="similarity">
    <text evidence="2">Belongs to the GINS4/SLD5 family.</text>
</comment>
<organism evidence="10 11">
    <name type="scientific">Meganyctiphanes norvegica</name>
    <name type="common">Northern krill</name>
    <name type="synonym">Thysanopoda norvegica</name>
    <dbReference type="NCBI Taxonomy" id="48144"/>
    <lineage>
        <taxon>Eukaryota</taxon>
        <taxon>Metazoa</taxon>
        <taxon>Ecdysozoa</taxon>
        <taxon>Arthropoda</taxon>
        <taxon>Crustacea</taxon>
        <taxon>Multicrustacea</taxon>
        <taxon>Malacostraca</taxon>
        <taxon>Eumalacostraca</taxon>
        <taxon>Eucarida</taxon>
        <taxon>Euphausiacea</taxon>
        <taxon>Euphausiidae</taxon>
        <taxon>Meganyctiphanes</taxon>
    </lineage>
</organism>
<dbReference type="InterPro" id="IPR008591">
    <property type="entry name" value="GINS_Sld5"/>
</dbReference>
<dbReference type="Gene3D" id="1.20.58.1030">
    <property type="match status" value="1"/>
</dbReference>
<evidence type="ECO:0000256" key="3">
    <source>
        <dbReference type="ARBA" id="ARBA00014804"/>
    </source>
</evidence>
<dbReference type="PIRSF" id="PIRSF007764">
    <property type="entry name" value="Sld5"/>
    <property type="match status" value="1"/>
</dbReference>
<evidence type="ECO:0000313" key="11">
    <source>
        <dbReference type="Proteomes" id="UP001497623"/>
    </source>
</evidence>
<dbReference type="InterPro" id="IPR038749">
    <property type="entry name" value="Sld5_GINS_A"/>
</dbReference>
<evidence type="ECO:0000259" key="8">
    <source>
        <dbReference type="Pfam" id="PF05916"/>
    </source>
</evidence>
<dbReference type="CDD" id="cd11711">
    <property type="entry name" value="GINS_A_Sld5"/>
    <property type="match status" value="1"/>
</dbReference>
<keyword evidence="11" id="KW-1185">Reference proteome</keyword>
<dbReference type="AlphaFoldDB" id="A0AAV2PRT0"/>
<evidence type="ECO:0000256" key="2">
    <source>
        <dbReference type="ARBA" id="ARBA00008187"/>
    </source>
</evidence>
<evidence type="ECO:0000256" key="4">
    <source>
        <dbReference type="ARBA" id="ARBA00022705"/>
    </source>
</evidence>
<protein>
    <recommendedName>
        <fullName evidence="3">DNA replication complex GINS protein SLD5</fullName>
    </recommendedName>
    <alternativeName>
        <fullName evidence="6">GINS complex subunit 4</fullName>
    </alternativeName>
</protein>
<dbReference type="Gene3D" id="3.40.5.60">
    <property type="match status" value="1"/>
</dbReference>
<dbReference type="PANTHER" id="PTHR21206:SF0">
    <property type="entry name" value="DNA REPLICATION COMPLEX GINS PROTEIN SLD5"/>
    <property type="match status" value="1"/>
</dbReference>
<dbReference type="PANTHER" id="PTHR21206">
    <property type="entry name" value="SLD5 PROTEIN"/>
    <property type="match status" value="1"/>
</dbReference>
<comment type="caution">
    <text evidence="10">The sequence shown here is derived from an EMBL/GenBank/DDBJ whole genome shotgun (WGS) entry which is preliminary data.</text>
</comment>
<dbReference type="SUPFAM" id="SSF158573">
    <property type="entry name" value="GINS helical bundle-like"/>
    <property type="match status" value="1"/>
</dbReference>
<dbReference type="GO" id="GO:0006261">
    <property type="term" value="P:DNA-templated DNA replication"/>
    <property type="evidence" value="ECO:0007669"/>
    <property type="project" value="InterPro"/>
</dbReference>
<keyword evidence="5" id="KW-0539">Nucleus</keyword>
<reference evidence="10 11" key="1">
    <citation type="submission" date="2024-05" db="EMBL/GenBank/DDBJ databases">
        <authorList>
            <person name="Wallberg A."/>
        </authorList>
    </citation>
    <scope>NUCLEOTIDE SEQUENCE [LARGE SCALE GENOMIC DNA]</scope>
</reference>
<evidence type="ECO:0000259" key="9">
    <source>
        <dbReference type="Pfam" id="PF16922"/>
    </source>
</evidence>
<gene>
    <name evidence="10" type="ORF">MNOR_LOCUS2725</name>
</gene>
<evidence type="ECO:0000256" key="5">
    <source>
        <dbReference type="ARBA" id="ARBA00023242"/>
    </source>
</evidence>
<dbReference type="CDD" id="cd21692">
    <property type="entry name" value="GINS_B_Sld5"/>
    <property type="match status" value="1"/>
</dbReference>
<evidence type="ECO:0000256" key="1">
    <source>
        <dbReference type="ARBA" id="ARBA00004123"/>
    </source>
</evidence>
<keyword evidence="4" id="KW-0235">DNA replication</keyword>
<dbReference type="GO" id="GO:0000811">
    <property type="term" value="C:GINS complex"/>
    <property type="evidence" value="ECO:0007669"/>
    <property type="project" value="TreeGrafter"/>
</dbReference>
<feature type="domain" description="DNA replication complex GINS protein SLD5 C-terminal" evidence="9">
    <location>
        <begin position="165"/>
        <end position="222"/>
    </location>
</feature>
<comment type="subcellular location">
    <subcellularLocation>
        <location evidence="1">Nucleus</location>
    </subcellularLocation>
</comment>
<proteinExistence type="inferred from homology"/>
<name>A0AAV2PRT0_MEGNR</name>
<dbReference type="InterPro" id="IPR031633">
    <property type="entry name" value="SLD5_C"/>
</dbReference>
<feature type="non-terminal residue" evidence="10">
    <location>
        <position position="223"/>
    </location>
</feature>
<dbReference type="FunFam" id="3.40.5.60:FF:000001">
    <property type="entry name" value="DNA replication complex GINS protein SLD5"/>
    <property type="match status" value="1"/>
</dbReference>
<dbReference type="InterPro" id="IPR036224">
    <property type="entry name" value="GINS_bundle-like_dom_sf"/>
</dbReference>
<dbReference type="SUPFAM" id="SSF160059">
    <property type="entry name" value="PriA/YqbF domain"/>
    <property type="match status" value="1"/>
</dbReference>
<dbReference type="EMBL" id="CAXKWB010000862">
    <property type="protein sequence ID" value="CAL4062562.1"/>
    <property type="molecule type" value="Genomic_DNA"/>
</dbReference>
<evidence type="ECO:0000313" key="10">
    <source>
        <dbReference type="EMBL" id="CAL4062562.1"/>
    </source>
</evidence>
<feature type="region of interest" description="Disordered" evidence="7">
    <location>
        <begin position="1"/>
        <end position="20"/>
    </location>
</feature>
<dbReference type="Proteomes" id="UP001497623">
    <property type="component" value="Unassembled WGS sequence"/>
</dbReference>
<evidence type="ECO:0000256" key="7">
    <source>
        <dbReference type="SAM" id="MobiDB-lite"/>
    </source>
</evidence>
<evidence type="ECO:0000256" key="6">
    <source>
        <dbReference type="ARBA" id="ARBA00030869"/>
    </source>
</evidence>
<dbReference type="GO" id="GO:0000727">
    <property type="term" value="P:double-strand break repair via break-induced replication"/>
    <property type="evidence" value="ECO:0007669"/>
    <property type="project" value="TreeGrafter"/>
</dbReference>
<sequence length="223" mass="25483">MSDIEDEMIGGSDEETQEGEELTAGEVLKRLEEIWISAGLPLLRFKLAKTTPCLLDATAAVNHALPKSFKKDVKFSIKCLKIDRIRYVLSSYLRSRLEKIEKYTHYLLEKAGQVTDEDLATLSPEELKYAKEYASQLESHFNTLVLQHMSENIAEFDPSRMSVKPNLESYIFFRTKVTTNGVLIEDDTEEGRDEEVDLEEGSQHLMRYKSVNRLLQEGAITLT</sequence>
<dbReference type="Pfam" id="PF16922">
    <property type="entry name" value="SLD5_C"/>
    <property type="match status" value="1"/>
</dbReference>
<feature type="domain" description="GINS subunit" evidence="8">
    <location>
        <begin position="65"/>
        <end position="143"/>
    </location>
</feature>
<dbReference type="InterPro" id="IPR021151">
    <property type="entry name" value="GINS_A"/>
</dbReference>